<feature type="transmembrane region" description="Helical" evidence="1">
    <location>
        <begin position="85"/>
        <end position="107"/>
    </location>
</feature>
<reference evidence="2" key="2">
    <citation type="submission" date="2022-12" db="EMBL/GenBank/DDBJ databases">
        <authorList>
            <person name="Dechsakulwatana C."/>
            <person name="Rungsihiranrut A."/>
            <person name="Muangchinda C."/>
            <person name="Ningthoujam R."/>
            <person name="Klankeo P."/>
            <person name="Pinyakong O."/>
        </authorList>
    </citation>
    <scope>NUCLEOTIDE SEQUENCE</scope>
    <source>
        <strain evidence="2">TL01-2</strain>
    </source>
</reference>
<protein>
    <submittedName>
        <fullName evidence="2">Uncharacterized protein</fullName>
    </submittedName>
</protein>
<feature type="transmembrane region" description="Helical" evidence="1">
    <location>
        <begin position="114"/>
        <end position="132"/>
    </location>
</feature>
<sequence>MTIYISVAITFAIVFGILFVLFQKMKRSTEQTTVSMLFAMMIASGSICLIFVLPAAILFCSFWGISYAFPNLIDIDNFKSLFSLSFLAIGIAFIVEIFFSGIFSGIIRHFNLHLVVSMILKIVVYSILLYVLSSSLLLNVKLTFLAALIVSTFIILLEKSVEDIYVKRRGKETNIDTNKHM</sequence>
<feature type="transmembrane region" description="Helical" evidence="1">
    <location>
        <begin position="34"/>
        <end position="65"/>
    </location>
</feature>
<keyword evidence="1" id="KW-0472">Membrane</keyword>
<evidence type="ECO:0000313" key="3">
    <source>
        <dbReference type="Proteomes" id="UP001269400"/>
    </source>
</evidence>
<evidence type="ECO:0000256" key="1">
    <source>
        <dbReference type="SAM" id="Phobius"/>
    </source>
</evidence>
<proteinExistence type="predicted"/>
<keyword evidence="1" id="KW-1133">Transmembrane helix</keyword>
<dbReference type="Proteomes" id="UP001269400">
    <property type="component" value="Unassembled WGS sequence"/>
</dbReference>
<evidence type="ECO:0000313" key="2">
    <source>
        <dbReference type="EMBL" id="MDU9694096.1"/>
    </source>
</evidence>
<dbReference type="RefSeq" id="WP_316911309.1">
    <property type="nucleotide sequence ID" value="NZ_JAPTGD010000002.1"/>
</dbReference>
<reference evidence="2" key="1">
    <citation type="journal article" date="2022" name="J Environ Chem Eng">
        <title>Biodegradation of petroleum oil using a constructed nonpathogenic and heavy metal-tolerant bacterial consortium isolated from marine sponges.</title>
        <authorList>
            <person name="Dechsakulwatana C."/>
            <person name="Rungsihiranrut A."/>
            <person name="Muangchinda C."/>
            <person name="Ningthoujam R."/>
            <person name="Klankeo P."/>
            <person name="Pinyakong O."/>
        </authorList>
    </citation>
    <scope>NUCLEOTIDE SEQUENCE</scope>
    <source>
        <strain evidence="2">TL01-2</strain>
    </source>
</reference>
<organism evidence="2 3">
    <name type="scientific">Priestia aryabhattai</name>
    <name type="common">Bacillus aryabhattai</name>
    <dbReference type="NCBI Taxonomy" id="412384"/>
    <lineage>
        <taxon>Bacteria</taxon>
        <taxon>Bacillati</taxon>
        <taxon>Bacillota</taxon>
        <taxon>Bacilli</taxon>
        <taxon>Bacillales</taxon>
        <taxon>Bacillaceae</taxon>
        <taxon>Priestia</taxon>
    </lineage>
</organism>
<accession>A0AAX6NED5</accession>
<gene>
    <name evidence="2" type="ORF">O0Q50_23210</name>
</gene>
<dbReference type="AlphaFoldDB" id="A0AAX6NED5"/>
<feature type="transmembrane region" description="Helical" evidence="1">
    <location>
        <begin position="6"/>
        <end position="22"/>
    </location>
</feature>
<dbReference type="EMBL" id="JAPTGD010000002">
    <property type="protein sequence ID" value="MDU9694096.1"/>
    <property type="molecule type" value="Genomic_DNA"/>
</dbReference>
<feature type="transmembrane region" description="Helical" evidence="1">
    <location>
        <begin position="138"/>
        <end position="157"/>
    </location>
</feature>
<name>A0AAX6NED5_PRIAR</name>
<comment type="caution">
    <text evidence="2">The sequence shown here is derived from an EMBL/GenBank/DDBJ whole genome shotgun (WGS) entry which is preliminary data.</text>
</comment>
<keyword evidence="1" id="KW-0812">Transmembrane</keyword>